<evidence type="ECO:0000313" key="9">
    <source>
        <dbReference type="Proteomes" id="UP000061018"/>
    </source>
</evidence>
<feature type="transmembrane region" description="Helical" evidence="6">
    <location>
        <begin position="88"/>
        <end position="108"/>
    </location>
</feature>
<dbReference type="KEGG" id="samb:SAM23877_5637"/>
<keyword evidence="5" id="KW-0046">Antibiotic resistance</keyword>
<accession>A0A0K2B0R6</accession>
<keyword evidence="6" id="KW-1003">Cell membrane</keyword>
<dbReference type="GO" id="GO:0043190">
    <property type="term" value="C:ATP-binding cassette (ABC) transporter complex"/>
    <property type="evidence" value="ECO:0007669"/>
    <property type="project" value="InterPro"/>
</dbReference>
<evidence type="ECO:0000256" key="5">
    <source>
        <dbReference type="ARBA" id="ARBA00023251"/>
    </source>
</evidence>
<feature type="transmembrane region" description="Helical" evidence="6">
    <location>
        <begin position="170"/>
        <end position="192"/>
    </location>
</feature>
<dbReference type="InterPro" id="IPR013525">
    <property type="entry name" value="ABC2_TM"/>
</dbReference>
<dbReference type="PROSITE" id="PS51012">
    <property type="entry name" value="ABC_TM2"/>
    <property type="match status" value="1"/>
</dbReference>
<gene>
    <name evidence="8" type="ORF">SAM23877_5637</name>
</gene>
<comment type="subcellular location">
    <subcellularLocation>
        <location evidence="6">Cell membrane</location>
        <topology evidence="6">Multi-pass membrane protein</topology>
    </subcellularLocation>
    <subcellularLocation>
        <location evidence="1">Membrane</location>
        <topology evidence="1">Multi-pass membrane protein</topology>
    </subcellularLocation>
</comment>
<evidence type="ECO:0000256" key="4">
    <source>
        <dbReference type="ARBA" id="ARBA00023136"/>
    </source>
</evidence>
<dbReference type="AlphaFoldDB" id="A0A0K2B0R6"/>
<keyword evidence="4 6" id="KW-0472">Membrane</keyword>
<dbReference type="Proteomes" id="UP000061018">
    <property type="component" value="Chromosome"/>
</dbReference>
<sequence>MAIQERAVKEVAVDTGTPAGPVWRGAGLGTQLWVLTARQIRSMYGDRRLALFSLMQPVIMLLLLSEIFGSMADPDDFPQGVRYIDYVVPALLVTTGIGSAQGAGVGLVRDMDNGMVARFRVLPARLFLVLVARSLADLVRVFTELVVLVAVGVILLGFRPAGGLWGTSAALLLTLFVIWSLIWGFIALAAWLRSVEVMSSLAVLVMFPLMFASSAFVPLDALPEWLRSVAHLNPVTYAVDSARRLALDWDPGWSVPGALLTSTALMAVGMYVAGRSFKRPPNE</sequence>
<keyword evidence="6" id="KW-0813">Transport</keyword>
<dbReference type="GO" id="GO:0140359">
    <property type="term" value="F:ABC-type transporter activity"/>
    <property type="evidence" value="ECO:0007669"/>
    <property type="project" value="InterPro"/>
</dbReference>
<dbReference type="InterPro" id="IPR052902">
    <property type="entry name" value="ABC-2_transporter"/>
</dbReference>
<keyword evidence="3 6" id="KW-1133">Transmembrane helix</keyword>
<evidence type="ECO:0000256" key="2">
    <source>
        <dbReference type="ARBA" id="ARBA00022692"/>
    </source>
</evidence>
<reference evidence="9" key="1">
    <citation type="journal article" date="2015" name="J. Biotechnol.">
        <title>Complete genome sequence of Streptomyces ambofaciens ATCC 23877, the spiramycin producer.</title>
        <authorList>
            <person name="Thibessard A."/>
            <person name="Haas D."/>
            <person name="Gerbaud C."/>
            <person name="Aigle B."/>
            <person name="Lautru S."/>
            <person name="Pernodet J.L."/>
            <person name="Leblond P."/>
        </authorList>
    </citation>
    <scope>NUCLEOTIDE SEQUENCE [LARGE SCALE GENOMIC DNA]</scope>
    <source>
        <strain evidence="9">ATCC 23877 / 3486 / DSM 40053 / JCM 4204 / NBRC 12836 / NRRL B-2516</strain>
    </source>
</reference>
<dbReference type="GO" id="GO:0046677">
    <property type="term" value="P:response to antibiotic"/>
    <property type="evidence" value="ECO:0007669"/>
    <property type="project" value="UniProtKB-KW"/>
</dbReference>
<evidence type="ECO:0000259" key="7">
    <source>
        <dbReference type="PROSITE" id="PS51012"/>
    </source>
</evidence>
<evidence type="ECO:0000313" key="8">
    <source>
        <dbReference type="EMBL" id="AKZ58682.1"/>
    </source>
</evidence>
<evidence type="ECO:0000256" key="3">
    <source>
        <dbReference type="ARBA" id="ARBA00022989"/>
    </source>
</evidence>
<dbReference type="RefSeq" id="WP_244902999.1">
    <property type="nucleotide sequence ID" value="NZ_CP012382.1"/>
</dbReference>
<dbReference type="Pfam" id="PF01061">
    <property type="entry name" value="ABC2_membrane"/>
    <property type="match status" value="1"/>
</dbReference>
<dbReference type="InterPro" id="IPR000412">
    <property type="entry name" value="ABC_2_transport"/>
</dbReference>
<dbReference type="EMBL" id="CP012382">
    <property type="protein sequence ID" value="AKZ58682.1"/>
    <property type="molecule type" value="Genomic_DNA"/>
</dbReference>
<evidence type="ECO:0000256" key="1">
    <source>
        <dbReference type="ARBA" id="ARBA00004141"/>
    </source>
</evidence>
<proteinExistence type="inferred from homology"/>
<organism evidence="8 9">
    <name type="scientific">Streptomyces ambofaciens (strain ATCC 23877 / 3486 / DSM 40053 / JCM 4204 / NBRC 12836 / NRRL B-2516)</name>
    <dbReference type="NCBI Taxonomy" id="278992"/>
    <lineage>
        <taxon>Bacteria</taxon>
        <taxon>Bacillati</taxon>
        <taxon>Actinomycetota</taxon>
        <taxon>Actinomycetes</taxon>
        <taxon>Kitasatosporales</taxon>
        <taxon>Streptomycetaceae</taxon>
        <taxon>Streptomyces</taxon>
    </lineage>
</organism>
<dbReference type="STRING" id="1889.SAM40697_5131"/>
<feature type="transmembrane region" description="Helical" evidence="6">
    <location>
        <begin position="253"/>
        <end position="273"/>
    </location>
</feature>
<keyword evidence="2 6" id="KW-0812">Transmembrane</keyword>
<feature type="transmembrane region" description="Helical" evidence="6">
    <location>
        <begin position="138"/>
        <end position="158"/>
    </location>
</feature>
<feature type="transmembrane region" description="Helical" evidence="6">
    <location>
        <begin position="199"/>
        <end position="219"/>
    </location>
</feature>
<feature type="transmembrane region" description="Helical" evidence="6">
    <location>
        <begin position="49"/>
        <end position="68"/>
    </location>
</feature>
<dbReference type="InterPro" id="IPR047817">
    <property type="entry name" value="ABC2_TM_bact-type"/>
</dbReference>
<dbReference type="PANTHER" id="PTHR43027:SF2">
    <property type="entry name" value="TRANSPORT PERMEASE PROTEIN"/>
    <property type="match status" value="1"/>
</dbReference>
<comment type="similarity">
    <text evidence="6">Belongs to the ABC-2 integral membrane protein family.</text>
</comment>
<protein>
    <recommendedName>
        <fullName evidence="6">Transport permease protein</fullName>
    </recommendedName>
</protein>
<name>A0A0K2B0R6_STRA7</name>
<dbReference type="PIRSF" id="PIRSF006648">
    <property type="entry name" value="DrrB"/>
    <property type="match status" value="1"/>
</dbReference>
<dbReference type="PRINTS" id="PR00164">
    <property type="entry name" value="ABC2TRNSPORT"/>
</dbReference>
<evidence type="ECO:0000256" key="6">
    <source>
        <dbReference type="RuleBase" id="RU361157"/>
    </source>
</evidence>
<dbReference type="PANTHER" id="PTHR43027">
    <property type="entry name" value="DOXORUBICIN RESISTANCE ABC TRANSPORTER PERMEASE PROTEIN DRRC-RELATED"/>
    <property type="match status" value="1"/>
</dbReference>
<feature type="domain" description="ABC transmembrane type-2" evidence="7">
    <location>
        <begin position="48"/>
        <end position="280"/>
    </location>
</feature>